<name>A0ABU3PSI0_9ACTN</name>
<evidence type="ECO:0000313" key="1">
    <source>
        <dbReference type="EMBL" id="MDT9592186.1"/>
    </source>
</evidence>
<proteinExistence type="predicted"/>
<organism evidence="1 2">
    <name type="scientific">Nocardioides imazamoxiresistens</name>
    <dbReference type="NCBI Taxonomy" id="3231893"/>
    <lineage>
        <taxon>Bacteria</taxon>
        <taxon>Bacillati</taxon>
        <taxon>Actinomycetota</taxon>
        <taxon>Actinomycetes</taxon>
        <taxon>Propionibacteriales</taxon>
        <taxon>Nocardioidaceae</taxon>
        <taxon>Nocardioides</taxon>
    </lineage>
</organism>
<dbReference type="Proteomes" id="UP001268542">
    <property type="component" value="Unassembled WGS sequence"/>
</dbReference>
<evidence type="ECO:0000313" key="2">
    <source>
        <dbReference type="Proteomes" id="UP001268542"/>
    </source>
</evidence>
<gene>
    <name evidence="1" type="ORF">RDV89_03860</name>
</gene>
<reference evidence="1 2" key="1">
    <citation type="submission" date="2023-08" db="EMBL/GenBank/DDBJ databases">
        <title>Nocardioides seae sp. nov., a bacterium isolated from a soil.</title>
        <authorList>
            <person name="Wang X."/>
        </authorList>
    </citation>
    <scope>NUCLEOTIDE SEQUENCE [LARGE SCALE GENOMIC DNA]</scope>
    <source>
        <strain evidence="1 2">YZH12</strain>
    </source>
</reference>
<dbReference type="EMBL" id="JAVYII010000001">
    <property type="protein sequence ID" value="MDT9592186.1"/>
    <property type="molecule type" value="Genomic_DNA"/>
</dbReference>
<sequence>MTIPIEAMRDEIGGRRLPGGTITVEPHEAFIADRALRSTVEDPADAHPTWFVIASLRCLGITVEELCALAHQGPDDTLLFGRCRIDQREPLRVGGTYEAAATIREVATRSMRDGTRLDSVEVEVVLHGGTESRVEAGSVTSVYLFKRGDR</sequence>
<accession>A0ABU3PSI0</accession>
<keyword evidence="2" id="KW-1185">Reference proteome</keyword>
<comment type="caution">
    <text evidence="1">The sequence shown here is derived from an EMBL/GenBank/DDBJ whole genome shotgun (WGS) entry which is preliminary data.</text>
</comment>
<evidence type="ECO:0008006" key="3">
    <source>
        <dbReference type="Google" id="ProtNLM"/>
    </source>
</evidence>
<dbReference type="RefSeq" id="WP_315731437.1">
    <property type="nucleotide sequence ID" value="NZ_JAVYII010000001.1"/>
</dbReference>
<protein>
    <recommendedName>
        <fullName evidence="3">N-terminal of MaoC-like dehydratase domain-containing protein</fullName>
    </recommendedName>
</protein>